<sequence>MSASDPSSSTDPSAIVQQLQNLTDIEGDLADTAIAVMASTTIPDSQAADSAAATAAAVADDAQDSADAEDSLVENAEAMETVLESAIPPAPTPAATTLLERQETQSNPSFNEQAVISTIPDPTTTIAQETSQALAAVEADLNNPVLPAEISEPAHDVQAETEVEEDTSKIIVNVEEPTMENVVEAATNPENNIDIAASSAGDNRDGGTVAPASTPALPEQAQSASQIPHSSYVPSSTPRTDVPYPEGLSDSSPSVAANPDLIRAWQADRQNATILLSLFNWAVQKTEINDARAWHNALAVENPTAVQPLLALINLELALSNFPQVEGLFAKALKGPSGGITAAADVSIWKAYLHYIRRQNPITEATPNPDVVRNTINKAYEFALKECGFDRESGEIWDEYIKFVADTPAKNQWETQARDDNLRKLYQRAVCIPLNNVEALWKAYDGFESTLNKLTAKKFLAEHSPAYMTARTALRELRALTDSLPSPILPPKPMFSDSDRATVAAWKAYLKWEESNPLVIAEEEVLGSRIGYAMRKCLAEMRHFPELWHYASHYYIKSVKKDEAAAVLKAGVQACPKSYLLTFALAEIEEDRTNYAESHNLFNALIDHLAPEIDDLKKVIAQEVETARGPEIPGSNGGDVDMNGESSEIAKLVEERDARGKLVAERRGKEVEELQIGLSLVWNMYMRFARRAEGIKAARGVFGKSRKSPHVTWHTFEASAMMEYHSNKDSAVAIRIFELGFKLFSEDVDYVICYLQFLLSINDDNNARALFERSAVKIAPEKSRPLWDTWARYEYTYGDLAAVHKLEARFVEVFPNDSPLKRFAQRYTYNGIDQIALRDLGFGSLGQRSRAAPPSALPLTSQPSTSHGLPPVPPSAGLHSPGGYKRPAPHDSPRQGTRRVSVDHSRSPKRYRANSPPPPPPRGGGMGGNGGGRYPLPERDRQGSGRFNPPQGRDRSPLPLPPPPTSMGRRDDRSSLPPVHMGGPVVPPPAAGIERDRSGVGKPLVWFIGNLPTARAFDGPIFRPDDIIGLFNNISSAGTGIPIPPSAGGGYAPPPHGHGGRGYPEPDRRYSAPLPPPMRGGARY</sequence>
<evidence type="ECO:0000256" key="2">
    <source>
        <dbReference type="ARBA" id="ARBA00023242"/>
    </source>
</evidence>
<accession>A0AAW0Z6L7</accession>
<dbReference type="PANTHER" id="PTHR19980">
    <property type="entry name" value="RNA CLEAVAGE STIMULATION FACTOR"/>
    <property type="match status" value="1"/>
</dbReference>
<gene>
    <name evidence="6" type="ORF">IAR55_000398</name>
</gene>
<evidence type="ECO:0000313" key="6">
    <source>
        <dbReference type="EMBL" id="KAK8869830.1"/>
    </source>
</evidence>
<keyword evidence="2 3" id="KW-0539">Nucleus</keyword>
<evidence type="ECO:0000256" key="1">
    <source>
        <dbReference type="ARBA" id="ARBA00022737"/>
    </source>
</evidence>
<dbReference type="InterPro" id="IPR008847">
    <property type="entry name" value="Suf"/>
</dbReference>
<dbReference type="Gene3D" id="1.25.40.1040">
    <property type="match status" value="1"/>
</dbReference>
<dbReference type="GO" id="GO:0005634">
    <property type="term" value="C:nucleus"/>
    <property type="evidence" value="ECO:0007669"/>
    <property type="project" value="UniProtKB-SubCell"/>
</dbReference>
<dbReference type="RefSeq" id="XP_066806076.1">
    <property type="nucleotide sequence ID" value="XM_066943534.1"/>
</dbReference>
<feature type="compositionally biased region" description="Polar residues" evidence="4">
    <location>
        <begin position="220"/>
        <end position="239"/>
    </location>
</feature>
<evidence type="ECO:0000256" key="4">
    <source>
        <dbReference type="SAM" id="MobiDB-lite"/>
    </source>
</evidence>
<dbReference type="AlphaFoldDB" id="A0AAW0Z6L7"/>
<feature type="compositionally biased region" description="Polar residues" evidence="4">
    <location>
        <begin position="858"/>
        <end position="867"/>
    </location>
</feature>
<dbReference type="SMART" id="SM00386">
    <property type="entry name" value="HAT"/>
    <property type="match status" value="5"/>
</dbReference>
<proteinExistence type="predicted"/>
<keyword evidence="1" id="KW-0677">Repeat</keyword>
<feature type="compositionally biased region" description="Low complexity" evidence="4">
    <location>
        <begin position="44"/>
        <end position="60"/>
    </location>
</feature>
<reference evidence="6 7" key="1">
    <citation type="journal article" date="2024" name="bioRxiv">
        <title>Comparative genomics of Cryptococcus and Kwoniella reveals pathogenesis evolution and contrasting karyotype dynamics via intercentromeric recombination or chromosome fusion.</title>
        <authorList>
            <person name="Coelho M.A."/>
            <person name="David-Palma M."/>
            <person name="Shea T."/>
            <person name="Bowers K."/>
            <person name="McGinley-Smith S."/>
            <person name="Mohammad A.W."/>
            <person name="Gnirke A."/>
            <person name="Yurkov A.M."/>
            <person name="Nowrousian M."/>
            <person name="Sun S."/>
            <person name="Cuomo C.A."/>
            <person name="Heitman J."/>
        </authorList>
    </citation>
    <scope>NUCLEOTIDE SEQUENCE [LARGE SCALE GENOMIC DNA]</scope>
    <source>
        <strain evidence="6 7">CBS 13917</strain>
    </source>
</reference>
<evidence type="ECO:0000256" key="3">
    <source>
        <dbReference type="RuleBase" id="RU369035"/>
    </source>
</evidence>
<name>A0AAW0Z6L7_9TREE</name>
<evidence type="ECO:0000313" key="7">
    <source>
        <dbReference type="Proteomes" id="UP001388673"/>
    </source>
</evidence>
<dbReference type="InterPro" id="IPR045243">
    <property type="entry name" value="Rna14-like"/>
</dbReference>
<dbReference type="SUPFAM" id="SSF48452">
    <property type="entry name" value="TPR-like"/>
    <property type="match status" value="2"/>
</dbReference>
<feature type="region of interest" description="Disordered" evidence="4">
    <location>
        <begin position="1046"/>
        <end position="1084"/>
    </location>
</feature>
<dbReference type="EMBL" id="JBCAWK010000001">
    <property type="protein sequence ID" value="KAK8869830.1"/>
    <property type="molecule type" value="Genomic_DNA"/>
</dbReference>
<comment type="caution">
    <text evidence="6">The sequence shown here is derived from an EMBL/GenBank/DDBJ whole genome shotgun (WGS) entry which is preliminary data.</text>
</comment>
<feature type="region of interest" description="Disordered" evidence="4">
    <location>
        <begin position="847"/>
        <end position="995"/>
    </location>
</feature>
<keyword evidence="7" id="KW-1185">Reference proteome</keyword>
<comment type="function">
    <text evidence="3">Component of the cleavage factor IA (CFIA) complex, which is involved in the endonucleolytic cleavage during polyadenylation-dependent pre-mRNA 3'-end formation.</text>
</comment>
<dbReference type="GO" id="GO:0003729">
    <property type="term" value="F:mRNA binding"/>
    <property type="evidence" value="ECO:0007669"/>
    <property type="project" value="TreeGrafter"/>
</dbReference>
<dbReference type="GO" id="GO:0005737">
    <property type="term" value="C:cytoplasm"/>
    <property type="evidence" value="ECO:0007669"/>
    <property type="project" value="UniProtKB-SubCell"/>
</dbReference>
<dbReference type="KEGG" id="kne:92177658"/>
<dbReference type="PANTHER" id="PTHR19980:SF0">
    <property type="entry name" value="CLEAVAGE STIMULATION FACTOR SUBUNIT 3"/>
    <property type="match status" value="1"/>
</dbReference>
<comment type="subcellular location">
    <subcellularLocation>
        <location evidence="3">Nucleus</location>
    </subcellularLocation>
    <subcellularLocation>
        <location evidence="3">Cytoplasm</location>
    </subcellularLocation>
    <text evidence="3">Nucleus and/or cytoplasm.</text>
</comment>
<feature type="region of interest" description="Disordered" evidence="4">
    <location>
        <begin position="43"/>
        <end position="69"/>
    </location>
</feature>
<dbReference type="InterPro" id="IPR011990">
    <property type="entry name" value="TPR-like_helical_dom_sf"/>
</dbReference>
<feature type="domain" description="Suppressor of forked" evidence="5">
    <location>
        <begin position="263"/>
        <end position="839"/>
    </location>
</feature>
<dbReference type="GO" id="GO:0180010">
    <property type="term" value="P:co-transcriptional mRNA 3'-end processing, cleavage and polyadenylation pathway"/>
    <property type="evidence" value="ECO:0007669"/>
    <property type="project" value="UniProtKB-UniRule"/>
</dbReference>
<dbReference type="Proteomes" id="UP001388673">
    <property type="component" value="Unassembled WGS sequence"/>
</dbReference>
<keyword evidence="3" id="KW-0507">mRNA processing</keyword>
<organism evidence="6 7">
    <name type="scientific">Kwoniella newhampshirensis</name>
    <dbReference type="NCBI Taxonomy" id="1651941"/>
    <lineage>
        <taxon>Eukaryota</taxon>
        <taxon>Fungi</taxon>
        <taxon>Dikarya</taxon>
        <taxon>Basidiomycota</taxon>
        <taxon>Agaricomycotina</taxon>
        <taxon>Tremellomycetes</taxon>
        <taxon>Tremellales</taxon>
        <taxon>Cryptococcaceae</taxon>
        <taxon>Kwoniella</taxon>
    </lineage>
</organism>
<dbReference type="GeneID" id="92177658"/>
<evidence type="ECO:0000259" key="5">
    <source>
        <dbReference type="Pfam" id="PF05843"/>
    </source>
</evidence>
<feature type="compositionally biased region" description="Gly residues" evidence="4">
    <location>
        <begin position="923"/>
        <end position="933"/>
    </location>
</feature>
<feature type="region of interest" description="Disordered" evidence="4">
    <location>
        <begin position="194"/>
        <end position="253"/>
    </location>
</feature>
<keyword evidence="3" id="KW-0963">Cytoplasm</keyword>
<dbReference type="Pfam" id="PF05843">
    <property type="entry name" value="Suf"/>
    <property type="match status" value="1"/>
</dbReference>
<protein>
    <recommendedName>
        <fullName evidence="3">mRNA 3'-end-processing protein RNA14</fullName>
    </recommendedName>
</protein>
<dbReference type="InterPro" id="IPR003107">
    <property type="entry name" value="HAT"/>
</dbReference>